<keyword evidence="3" id="KW-1185">Reference proteome</keyword>
<protein>
    <submittedName>
        <fullName evidence="2">Amidase</fullName>
    </submittedName>
</protein>
<dbReference type="HOGENOM" id="CLU_009600_14_2_4"/>
<evidence type="ECO:0000259" key="1">
    <source>
        <dbReference type="Pfam" id="PF01425"/>
    </source>
</evidence>
<name>Q2KVD0_BORA1</name>
<evidence type="ECO:0000313" key="3">
    <source>
        <dbReference type="Proteomes" id="UP000001977"/>
    </source>
</evidence>
<dbReference type="STRING" id="360910.BAV0996"/>
<dbReference type="OrthoDB" id="9811471at2"/>
<feature type="domain" description="Amidase" evidence="1">
    <location>
        <begin position="27"/>
        <end position="455"/>
    </location>
</feature>
<dbReference type="PANTHER" id="PTHR42678">
    <property type="entry name" value="AMIDASE"/>
    <property type="match status" value="1"/>
</dbReference>
<dbReference type="InterPro" id="IPR023631">
    <property type="entry name" value="Amidase_dom"/>
</dbReference>
<organism evidence="2 3">
    <name type="scientific">Bordetella avium (strain 197N)</name>
    <dbReference type="NCBI Taxonomy" id="360910"/>
    <lineage>
        <taxon>Bacteria</taxon>
        <taxon>Pseudomonadati</taxon>
        <taxon>Pseudomonadota</taxon>
        <taxon>Betaproteobacteria</taxon>
        <taxon>Burkholderiales</taxon>
        <taxon>Alcaligenaceae</taxon>
        <taxon>Bordetella</taxon>
    </lineage>
</organism>
<accession>Q2KVD0</accession>
<dbReference type="KEGG" id="bav:BAV0996"/>
<reference evidence="2 3" key="1">
    <citation type="journal article" date="2006" name="J. Bacteriol.">
        <title>Comparison of the genome sequence of the poultry pathogen Bordetella avium with those of B. bronchiseptica, B. pertussis, and B. parapertussis reveals extensive diversity in surface structures associated with host interaction.</title>
        <authorList>
            <person name="Sebaihia M."/>
            <person name="Preston A."/>
            <person name="Maskell D.J."/>
            <person name="Kuzmiak H."/>
            <person name="Connell T.D."/>
            <person name="King N.D."/>
            <person name="Orndorff P.E."/>
            <person name="Miyamoto D.M."/>
            <person name="Thomson N.R."/>
            <person name="Harris D."/>
            <person name="Goble A."/>
            <person name="Lord A."/>
            <person name="Murphy L."/>
            <person name="Quail M.A."/>
            <person name="Rutter S."/>
            <person name="Squares R."/>
            <person name="Squares S."/>
            <person name="Woodward J."/>
            <person name="Parkhill J."/>
            <person name="Temple L.M."/>
        </authorList>
    </citation>
    <scope>NUCLEOTIDE SEQUENCE [LARGE SCALE GENOMIC DNA]</scope>
    <source>
        <strain evidence="2 3">197N</strain>
    </source>
</reference>
<dbReference type="Gene3D" id="3.90.1300.10">
    <property type="entry name" value="Amidase signature (AS) domain"/>
    <property type="match status" value="1"/>
</dbReference>
<dbReference type="Proteomes" id="UP000001977">
    <property type="component" value="Chromosome"/>
</dbReference>
<dbReference type="AlphaFoldDB" id="Q2KVD0"/>
<dbReference type="InterPro" id="IPR036928">
    <property type="entry name" value="AS_sf"/>
</dbReference>
<dbReference type="eggNOG" id="COG0154">
    <property type="taxonomic scope" value="Bacteria"/>
</dbReference>
<dbReference type="EMBL" id="AM167904">
    <property type="protein sequence ID" value="CAJ48604.1"/>
    <property type="molecule type" value="Genomic_DNA"/>
</dbReference>
<dbReference type="SUPFAM" id="SSF75304">
    <property type="entry name" value="Amidase signature (AS) enzymes"/>
    <property type="match status" value="1"/>
</dbReference>
<dbReference type="RefSeq" id="WP_012416682.1">
    <property type="nucleotide sequence ID" value="NC_010645.1"/>
</dbReference>
<proteinExistence type="predicted"/>
<gene>
    <name evidence="2" type="ordered locus">BAV0996</name>
</gene>
<dbReference type="Pfam" id="PF01425">
    <property type="entry name" value="Amidase"/>
    <property type="match status" value="1"/>
</dbReference>
<dbReference type="GeneID" id="92935811"/>
<evidence type="ECO:0000313" key="2">
    <source>
        <dbReference type="EMBL" id="CAJ48604.1"/>
    </source>
</evidence>
<dbReference type="PANTHER" id="PTHR42678:SF5">
    <property type="entry name" value="GLUTAMYL-TRNA(GLN) AMIDOTRANSFERASE SUBUNIT A"/>
    <property type="match status" value="1"/>
</dbReference>
<sequence length="590" mass="62093">MQDEIFEADIATLQARMADGSATAESLLLACLARIRAYDQDGPKLNSVVCLAPGALEEARALDQERARHGPRGPLHGIPLLVKDNYDSADMPTSAGALALATHQPTQDAWALGRLREAGAVIVGKTTLHELAAGITNTSSLTGSTRNPYDPRRVPGGSSGGTAAAIAASFATAGLGSDTSGSLRIPAAVNNLVSLRATPGLIGRSGIVPLSPTQDCAGPLARSVHDLALLLDALAGADPQDPASRMGGGGFHARLNPEGLKGLRIGVIGELFGSDADEEEISRRCREALDAMRDLGADVVEIQIPQLTERLRASSLTPLEFRTALAAYLARHPQTPIHSLGGILKRGLHHQALDAVLRLRNATEDSNGSRLAATLLLRQALRDSVQQAMHGLDVLAYPSLRRRPAMIGEPQGGANAQLSPGIGFPALCLPAGFTSDALPLGLELLGRPGSDQALLDAALHWERASQPRRAPFTTPQLLRLPASRRRTLHHAPADPADIAVTLHYEADLPRAELRFQAQAEGRDSDALIALTLHSPLGPVIAPLLRASLSAEGVLPLQGDWAQALLGPGLIVRLYTQRHPLGVDCGRVHTG</sequence>